<evidence type="ECO:0000313" key="2">
    <source>
        <dbReference type="Proteomes" id="UP001242811"/>
    </source>
</evidence>
<dbReference type="Proteomes" id="UP001242811">
    <property type="component" value="Unassembled WGS sequence"/>
</dbReference>
<proteinExistence type="predicted"/>
<organism evidence="1 2">
    <name type="scientific">Paenibacillus brasilensis</name>
    <dbReference type="NCBI Taxonomy" id="128574"/>
    <lineage>
        <taxon>Bacteria</taxon>
        <taxon>Bacillati</taxon>
        <taxon>Bacillota</taxon>
        <taxon>Bacilli</taxon>
        <taxon>Bacillales</taxon>
        <taxon>Paenibacillaceae</taxon>
        <taxon>Paenibacillus</taxon>
    </lineage>
</organism>
<name>A0ABU0KX67_9BACL</name>
<evidence type="ECO:0000313" key="1">
    <source>
        <dbReference type="EMBL" id="MDQ0492986.1"/>
    </source>
</evidence>
<protein>
    <submittedName>
        <fullName evidence="1">Uncharacterized protein</fullName>
    </submittedName>
</protein>
<dbReference type="EMBL" id="JAUSWA010000004">
    <property type="protein sequence ID" value="MDQ0492986.1"/>
    <property type="molecule type" value="Genomic_DNA"/>
</dbReference>
<sequence>MSPKPDSVNPSVESNVCGLTEVQHAASKQTKVRKLSIRAGVVYEIGWEN</sequence>
<comment type="caution">
    <text evidence="1">The sequence shown here is derived from an EMBL/GenBank/DDBJ whole genome shotgun (WGS) entry which is preliminary data.</text>
</comment>
<keyword evidence="2" id="KW-1185">Reference proteome</keyword>
<accession>A0ABU0KX67</accession>
<reference evidence="1 2" key="1">
    <citation type="submission" date="2023-07" db="EMBL/GenBank/DDBJ databases">
        <title>Genomic Encyclopedia of Type Strains, Phase IV (KMG-IV): sequencing the most valuable type-strain genomes for metagenomic binning, comparative biology and taxonomic classification.</title>
        <authorList>
            <person name="Goeker M."/>
        </authorList>
    </citation>
    <scope>NUCLEOTIDE SEQUENCE [LARGE SCALE GENOMIC DNA]</scope>
    <source>
        <strain evidence="1 2">DSM 14914</strain>
    </source>
</reference>
<gene>
    <name evidence="1" type="ORF">QOZ95_001136</name>
</gene>
<dbReference type="RefSeq" id="WP_155983956.1">
    <property type="nucleotide sequence ID" value="NZ_CP045298.1"/>
</dbReference>